<dbReference type="InterPro" id="IPR010573">
    <property type="entry name" value="MFS_Str1/Tri12-like"/>
</dbReference>
<feature type="domain" description="Major facilitator superfamily (MFS) profile" evidence="8">
    <location>
        <begin position="42"/>
        <end position="558"/>
    </location>
</feature>
<feature type="transmembrane region" description="Helical" evidence="7">
    <location>
        <begin position="168"/>
        <end position="191"/>
    </location>
</feature>
<evidence type="ECO:0000313" key="12">
    <source>
        <dbReference type="Proteomes" id="UP001302367"/>
    </source>
</evidence>
<feature type="transmembrane region" description="Helical" evidence="7">
    <location>
        <begin position="273"/>
        <end position="293"/>
    </location>
</feature>
<comment type="subcellular location">
    <subcellularLocation>
        <location evidence="1">Membrane</location>
        <topology evidence="1">Multi-pass membrane protein</topology>
    </subcellularLocation>
</comment>
<dbReference type="InterPro" id="IPR020846">
    <property type="entry name" value="MFS_dom"/>
</dbReference>
<evidence type="ECO:0000259" key="8">
    <source>
        <dbReference type="PROSITE" id="PS50850"/>
    </source>
</evidence>
<feature type="transmembrane region" description="Helical" evidence="7">
    <location>
        <begin position="243"/>
        <end position="267"/>
    </location>
</feature>
<evidence type="ECO:0000256" key="5">
    <source>
        <dbReference type="ARBA" id="ARBA00023136"/>
    </source>
</evidence>
<dbReference type="EMBL" id="CP134187">
    <property type="protein sequence ID" value="WPB01087.1"/>
    <property type="molecule type" value="Genomic_DNA"/>
</dbReference>
<feature type="transmembrane region" description="Helical" evidence="7">
    <location>
        <begin position="534"/>
        <end position="553"/>
    </location>
</feature>
<feature type="transmembrane region" description="Helical" evidence="7">
    <location>
        <begin position="438"/>
        <end position="461"/>
    </location>
</feature>
<reference evidence="9 11" key="1">
    <citation type="submission" date="2015-10" db="EMBL/GenBank/DDBJ databases">
        <title>The cercosporin biosynthetic gene cluster was horizontally transferred to several fungal lineages and shown to be expanded in Cercospora beticola based on microsynteny with recipient genomes.</title>
        <authorList>
            <person name="De Jonge R."/>
            <person name="Ebert M.K."/>
            <person name="Suttle J.C."/>
            <person name="Jurick Ii W.M."/>
            <person name="Secor G.A."/>
            <person name="Thomma B.P."/>
            <person name="Van De Peer Y."/>
            <person name="Bolton M.D."/>
        </authorList>
    </citation>
    <scope>NUCLEOTIDE SEQUENCE [LARGE SCALE GENOMIC DNA]</scope>
    <source>
        <strain evidence="9 11">09-40</strain>
    </source>
</reference>
<evidence type="ECO:0000256" key="6">
    <source>
        <dbReference type="SAM" id="MobiDB-lite"/>
    </source>
</evidence>
<feature type="transmembrane region" description="Helical" evidence="7">
    <location>
        <begin position="133"/>
        <end position="156"/>
    </location>
</feature>
<dbReference type="Proteomes" id="UP001302367">
    <property type="component" value="Chromosome 4"/>
</dbReference>
<dbReference type="OrthoDB" id="3637582at2759"/>
<dbReference type="PANTHER" id="PTHR23501">
    <property type="entry name" value="MAJOR FACILITATOR SUPERFAMILY"/>
    <property type="match status" value="1"/>
</dbReference>
<keyword evidence="4 7" id="KW-1133">Transmembrane helix</keyword>
<evidence type="ECO:0000256" key="7">
    <source>
        <dbReference type="SAM" id="Phobius"/>
    </source>
</evidence>
<dbReference type="EMBL" id="LKMD01000105">
    <property type="protein sequence ID" value="PIA93592.1"/>
    <property type="molecule type" value="Genomic_DNA"/>
</dbReference>
<dbReference type="Gene3D" id="1.20.1250.20">
    <property type="entry name" value="MFS general substrate transporter like domains"/>
    <property type="match status" value="1"/>
</dbReference>
<keyword evidence="12" id="KW-1185">Reference proteome</keyword>
<protein>
    <submittedName>
        <fullName evidence="9">Putative transporter</fullName>
    </submittedName>
</protein>
<evidence type="ECO:0000313" key="10">
    <source>
        <dbReference type="EMBL" id="WPB01087.1"/>
    </source>
</evidence>
<name>A0A2G5HN05_CERBT</name>
<keyword evidence="5 7" id="KW-0472">Membrane</keyword>
<feature type="transmembrane region" description="Helical" evidence="7">
    <location>
        <begin position="111"/>
        <end position="127"/>
    </location>
</feature>
<dbReference type="SUPFAM" id="SSF103473">
    <property type="entry name" value="MFS general substrate transporter"/>
    <property type="match status" value="1"/>
</dbReference>
<dbReference type="GO" id="GO:0022857">
    <property type="term" value="F:transmembrane transporter activity"/>
    <property type="evidence" value="ECO:0007669"/>
    <property type="project" value="InterPro"/>
</dbReference>
<feature type="transmembrane region" description="Helical" evidence="7">
    <location>
        <begin position="406"/>
        <end position="426"/>
    </location>
</feature>
<keyword evidence="3 7" id="KW-0812">Transmembrane</keyword>
<reference evidence="10 12" key="2">
    <citation type="submission" date="2023-09" db="EMBL/GenBank/DDBJ databases">
        <title>Complete-Gapless Cercospora beticola genome.</title>
        <authorList>
            <person name="Wyatt N.A."/>
            <person name="Spanner R.E."/>
            <person name="Bolton M.D."/>
        </authorList>
    </citation>
    <scope>NUCLEOTIDE SEQUENCE [LARGE SCALE GENOMIC DNA]</scope>
    <source>
        <strain evidence="10">Cb09-40</strain>
    </source>
</reference>
<proteinExistence type="predicted"/>
<evidence type="ECO:0000313" key="9">
    <source>
        <dbReference type="EMBL" id="PIA93592.1"/>
    </source>
</evidence>
<evidence type="ECO:0000256" key="3">
    <source>
        <dbReference type="ARBA" id="ARBA00022692"/>
    </source>
</evidence>
<keyword evidence="2" id="KW-0813">Transport</keyword>
<feature type="compositionally biased region" description="Basic and acidic residues" evidence="6">
    <location>
        <begin position="1"/>
        <end position="22"/>
    </location>
</feature>
<dbReference type="Pfam" id="PF06609">
    <property type="entry name" value="TRI12"/>
    <property type="match status" value="1"/>
</dbReference>
<organism evidence="9 11">
    <name type="scientific">Cercospora beticola</name>
    <name type="common">Sugarbeet leaf spot fungus</name>
    <dbReference type="NCBI Taxonomy" id="122368"/>
    <lineage>
        <taxon>Eukaryota</taxon>
        <taxon>Fungi</taxon>
        <taxon>Dikarya</taxon>
        <taxon>Ascomycota</taxon>
        <taxon>Pezizomycotina</taxon>
        <taxon>Dothideomycetes</taxon>
        <taxon>Dothideomycetidae</taxon>
        <taxon>Mycosphaerellales</taxon>
        <taxon>Mycosphaerellaceae</taxon>
        <taxon>Cercospora</taxon>
    </lineage>
</organism>
<feature type="transmembrane region" description="Helical" evidence="7">
    <location>
        <begin position="313"/>
        <end position="339"/>
    </location>
</feature>
<evidence type="ECO:0000313" key="11">
    <source>
        <dbReference type="Proteomes" id="UP000230605"/>
    </source>
</evidence>
<dbReference type="AlphaFoldDB" id="A0A2G5HN05"/>
<dbReference type="Proteomes" id="UP000230605">
    <property type="component" value="Chromosome 4"/>
</dbReference>
<feature type="transmembrane region" description="Helical" evidence="7">
    <location>
        <begin position="82"/>
        <end position="99"/>
    </location>
</feature>
<evidence type="ECO:0000256" key="4">
    <source>
        <dbReference type="ARBA" id="ARBA00022989"/>
    </source>
</evidence>
<dbReference type="InterPro" id="IPR036259">
    <property type="entry name" value="MFS_trans_sf"/>
</dbReference>
<evidence type="ECO:0000256" key="2">
    <source>
        <dbReference type="ARBA" id="ARBA00022448"/>
    </source>
</evidence>
<feature type="transmembrane region" description="Helical" evidence="7">
    <location>
        <begin position="351"/>
        <end position="372"/>
    </location>
</feature>
<feature type="transmembrane region" description="Helical" evidence="7">
    <location>
        <begin position="203"/>
        <end position="223"/>
    </location>
</feature>
<feature type="transmembrane region" description="Helical" evidence="7">
    <location>
        <begin position="381"/>
        <end position="400"/>
    </location>
</feature>
<feature type="transmembrane region" description="Helical" evidence="7">
    <location>
        <begin position="42"/>
        <end position="62"/>
    </location>
</feature>
<dbReference type="PROSITE" id="PS50850">
    <property type="entry name" value="MFS"/>
    <property type="match status" value="1"/>
</dbReference>
<dbReference type="PANTHER" id="PTHR23501:SF195">
    <property type="entry name" value="PEP5"/>
    <property type="match status" value="1"/>
</dbReference>
<accession>A0A2G5HN05</accession>
<dbReference type="GO" id="GO:0005886">
    <property type="term" value="C:plasma membrane"/>
    <property type="evidence" value="ECO:0007669"/>
    <property type="project" value="TreeGrafter"/>
</dbReference>
<sequence>MSTTRKSLEKPDFDVEHREHGQDGSAPQLYTKDEEPELHLKTWLALAAMCVLQYVSLLALVGPPTVLVNIGASFGEDEIWRYWIPNVVTLVQAALSPMLASISDVFQARKAVMVVLTTISFVGAAIVPNSGSIFRLIGASLMIGFGLAAAPLSYAVPSEIVPRRWRPLCQALINVAAGLGAITGPLVIGALTQQDPIDGWRRFYWVQMALWGLSVVGILFGYLPPKRTSDASTLMNKLGRIDWVGSALLTAAIALFVAGFNLVSVFAWSSAKVLGPLVSGVAAFIIFGLYEAFGTKTGILPHELFRGGGRHGWAFAIFCFLFFIEGVTFFALVTFYPVMTNALFTQDPLGGAVRLLPLFAASSAFTAIYGWASSHFKDIKYCMFVGFALYTGGIVGLATVQPGQPGVAIGSLTLCGIGLAGPLVLILTGTQLSVQHHLIATATALVVASRTLAASMFVAAYSTALNQRLGTYIPTYIANAVVPAGLPPQSIGAFIGAFASGAREAVAQVPGVTPAIIAAAGAAYQQAFADGVRVVFIIAAPFGAVGCVLCLLLPSFSDKMDYLVEAPLEDLHKRANHGGKV</sequence>
<feature type="region of interest" description="Disordered" evidence="6">
    <location>
        <begin position="1"/>
        <end position="31"/>
    </location>
</feature>
<gene>
    <name evidence="9" type="ORF">CB0940_03884</name>
    <name evidence="10" type="ORF">RHO25_005707</name>
</gene>
<evidence type="ECO:0000256" key="1">
    <source>
        <dbReference type="ARBA" id="ARBA00004141"/>
    </source>
</evidence>